<sequence length="113" mass="13342">MFWELLLDFVASPLKMLRRSIYRHPILTFRWLLFGGDAVMVLIFLLFQPSFRQKEYASWMAGLTFIMGCLFTFAIVSVRLHGYRRYRDPWLAAATALMFFFSGVLLLVNVFMK</sequence>
<proteinExistence type="predicted"/>
<dbReference type="RefSeq" id="WP_126583533.1">
    <property type="nucleotide sequence ID" value="NZ_BIFR01000002.1"/>
</dbReference>
<reference evidence="3" key="1">
    <citation type="submission" date="2018-12" db="EMBL/GenBank/DDBJ databases">
        <title>Tengunoibacter tsumagoiensis gen. nov., sp. nov., Dictyobacter kobayashii sp. nov., D. alpinus sp. nov., and D. joshuensis sp. nov. and description of Dictyobacteraceae fam. nov. within the order Ktedonobacterales isolated from Tengu-no-mugimeshi.</title>
        <authorList>
            <person name="Wang C.M."/>
            <person name="Zheng Y."/>
            <person name="Sakai Y."/>
            <person name="Toyoda A."/>
            <person name="Minakuchi Y."/>
            <person name="Abe K."/>
            <person name="Yokota A."/>
            <person name="Yabe S."/>
        </authorList>
    </citation>
    <scope>NUCLEOTIDE SEQUENCE [LARGE SCALE GENOMIC DNA]</scope>
    <source>
        <strain evidence="3">Uno3</strain>
    </source>
</reference>
<evidence type="ECO:0000313" key="3">
    <source>
        <dbReference type="Proteomes" id="UP000287352"/>
    </source>
</evidence>
<protein>
    <submittedName>
        <fullName evidence="2">Uncharacterized protein</fullName>
    </submittedName>
</protein>
<keyword evidence="1" id="KW-0472">Membrane</keyword>
<evidence type="ECO:0000313" key="2">
    <source>
        <dbReference type="EMBL" id="GCE16153.1"/>
    </source>
</evidence>
<dbReference type="AlphaFoldDB" id="A0A402AAF6"/>
<keyword evidence="1" id="KW-1133">Transmembrane helix</keyword>
<evidence type="ECO:0000256" key="1">
    <source>
        <dbReference type="SAM" id="Phobius"/>
    </source>
</evidence>
<accession>A0A402AAF6</accession>
<dbReference type="Proteomes" id="UP000287352">
    <property type="component" value="Unassembled WGS sequence"/>
</dbReference>
<feature type="transmembrane region" description="Helical" evidence="1">
    <location>
        <begin position="90"/>
        <end position="112"/>
    </location>
</feature>
<organism evidence="2 3">
    <name type="scientific">Tengunoibacter tsumagoiensis</name>
    <dbReference type="NCBI Taxonomy" id="2014871"/>
    <lineage>
        <taxon>Bacteria</taxon>
        <taxon>Bacillati</taxon>
        <taxon>Chloroflexota</taxon>
        <taxon>Ktedonobacteria</taxon>
        <taxon>Ktedonobacterales</taxon>
        <taxon>Dictyobacteraceae</taxon>
        <taxon>Tengunoibacter</taxon>
    </lineage>
</organism>
<dbReference type="EMBL" id="BIFR01000002">
    <property type="protein sequence ID" value="GCE16153.1"/>
    <property type="molecule type" value="Genomic_DNA"/>
</dbReference>
<comment type="caution">
    <text evidence="2">The sequence shown here is derived from an EMBL/GenBank/DDBJ whole genome shotgun (WGS) entry which is preliminary data.</text>
</comment>
<feature type="transmembrane region" description="Helical" evidence="1">
    <location>
        <begin position="27"/>
        <end position="47"/>
    </location>
</feature>
<keyword evidence="1" id="KW-0812">Transmembrane</keyword>
<feature type="transmembrane region" description="Helical" evidence="1">
    <location>
        <begin position="59"/>
        <end position="78"/>
    </location>
</feature>
<name>A0A402AAF6_9CHLR</name>
<keyword evidence="3" id="KW-1185">Reference proteome</keyword>
<gene>
    <name evidence="2" type="ORF">KTT_60120</name>
</gene>